<evidence type="ECO:0000313" key="3">
    <source>
        <dbReference type="Proteomes" id="UP000614811"/>
    </source>
</evidence>
<dbReference type="Gene3D" id="3.10.180.10">
    <property type="entry name" value="2,3-Dihydroxybiphenyl 1,2-Dioxygenase, domain 1"/>
    <property type="match status" value="1"/>
</dbReference>
<name>A0A918S0Z3_9GAMM</name>
<comment type="caution">
    <text evidence="2">The sequence shown here is derived from an EMBL/GenBank/DDBJ whole genome shotgun (WGS) entry which is preliminary data.</text>
</comment>
<dbReference type="InterPro" id="IPR028973">
    <property type="entry name" value="PhnB-like"/>
</dbReference>
<feature type="domain" description="PhnB-like" evidence="1">
    <location>
        <begin position="9"/>
        <end position="121"/>
    </location>
</feature>
<evidence type="ECO:0000313" key="2">
    <source>
        <dbReference type="EMBL" id="GHA16321.1"/>
    </source>
</evidence>
<dbReference type="Proteomes" id="UP000614811">
    <property type="component" value="Unassembled WGS sequence"/>
</dbReference>
<dbReference type="RefSeq" id="WP_189402267.1">
    <property type="nucleotide sequence ID" value="NZ_BMXA01000005.1"/>
</dbReference>
<protein>
    <submittedName>
        <fullName evidence="2">VOC family protein</fullName>
    </submittedName>
</protein>
<organism evidence="2 3">
    <name type="scientific">Arenicella chitinivorans</name>
    <dbReference type="NCBI Taxonomy" id="1329800"/>
    <lineage>
        <taxon>Bacteria</taxon>
        <taxon>Pseudomonadati</taxon>
        <taxon>Pseudomonadota</taxon>
        <taxon>Gammaproteobacteria</taxon>
        <taxon>Arenicellales</taxon>
        <taxon>Arenicellaceae</taxon>
        <taxon>Arenicella</taxon>
    </lineage>
</organism>
<dbReference type="PANTHER" id="PTHR33990:SF1">
    <property type="entry name" value="PROTEIN YJDN"/>
    <property type="match status" value="1"/>
</dbReference>
<proteinExistence type="predicted"/>
<dbReference type="Pfam" id="PF06983">
    <property type="entry name" value="3-dmu-9_3-mt"/>
    <property type="match status" value="1"/>
</dbReference>
<reference evidence="2" key="1">
    <citation type="journal article" date="2014" name="Int. J. Syst. Evol. Microbiol.">
        <title>Complete genome sequence of Corynebacterium casei LMG S-19264T (=DSM 44701T), isolated from a smear-ripened cheese.</title>
        <authorList>
            <consortium name="US DOE Joint Genome Institute (JGI-PGF)"/>
            <person name="Walter F."/>
            <person name="Albersmeier A."/>
            <person name="Kalinowski J."/>
            <person name="Ruckert C."/>
        </authorList>
    </citation>
    <scope>NUCLEOTIDE SEQUENCE</scope>
    <source>
        <strain evidence="2">KCTC 12711</strain>
    </source>
</reference>
<dbReference type="InterPro" id="IPR029068">
    <property type="entry name" value="Glyas_Bleomycin-R_OHBP_Dase"/>
</dbReference>
<sequence>MSGSVDIGFNGNCEEAFEFYSANLGGMVGRIFREGASENGRVVHGDIVIHGLTITGGDVSKGDYKLPQGVNLLLAGLDDHTVRTYFEVLSKDGVSVMHPQKTFFSTCYAMVIDKFGVPWKLNSGS</sequence>
<gene>
    <name evidence="2" type="ORF">GCM10008090_27660</name>
</gene>
<dbReference type="SUPFAM" id="SSF54593">
    <property type="entry name" value="Glyoxalase/Bleomycin resistance protein/Dihydroxybiphenyl dioxygenase"/>
    <property type="match status" value="1"/>
</dbReference>
<evidence type="ECO:0000259" key="1">
    <source>
        <dbReference type="Pfam" id="PF06983"/>
    </source>
</evidence>
<dbReference type="PANTHER" id="PTHR33990">
    <property type="entry name" value="PROTEIN YJDN-RELATED"/>
    <property type="match status" value="1"/>
</dbReference>
<reference evidence="2" key="2">
    <citation type="submission" date="2020-09" db="EMBL/GenBank/DDBJ databases">
        <authorList>
            <person name="Sun Q."/>
            <person name="Kim S."/>
        </authorList>
    </citation>
    <scope>NUCLEOTIDE SEQUENCE</scope>
    <source>
        <strain evidence="2">KCTC 12711</strain>
    </source>
</reference>
<accession>A0A918S0Z3</accession>
<dbReference type="EMBL" id="BMXA01000005">
    <property type="protein sequence ID" value="GHA16321.1"/>
    <property type="molecule type" value="Genomic_DNA"/>
</dbReference>
<keyword evidence="3" id="KW-1185">Reference proteome</keyword>
<dbReference type="AlphaFoldDB" id="A0A918S0Z3"/>